<feature type="compositionally biased region" description="Polar residues" evidence="9">
    <location>
        <begin position="31"/>
        <end position="41"/>
    </location>
</feature>
<proteinExistence type="predicted"/>
<comment type="cofactor">
    <cofactor evidence="1 8">
        <name>FAD</name>
        <dbReference type="ChEBI" id="CHEBI:57692"/>
    </cofactor>
</comment>
<evidence type="ECO:0000313" key="11">
    <source>
        <dbReference type="EMBL" id="CEF99903.1"/>
    </source>
</evidence>
<dbReference type="GO" id="GO:0050660">
    <property type="term" value="F:flavin adenine dinucleotide binding"/>
    <property type="evidence" value="ECO:0007669"/>
    <property type="project" value="TreeGrafter"/>
</dbReference>
<comment type="function">
    <text evidence="7">FAD-dependent sulfhydryl oxidase that catalyzes disulfide bond formation. Oxidizes thioredoxin in vitro. Required for the import and folding of small cysteine-containing proteins in the mitochondrial intermembrane space, and can act independently of the oxidoreductase MIA40. Can oxidize the cytochrome c oxidase assembly protein COX19, a typical substrate of MIA40.</text>
</comment>
<evidence type="ECO:0000259" key="10">
    <source>
        <dbReference type="PROSITE" id="PS51324"/>
    </source>
</evidence>
<feature type="domain" description="ERV/ALR sulfhydryl oxidase" evidence="10">
    <location>
        <begin position="55"/>
        <end position="155"/>
    </location>
</feature>
<dbReference type="FunCoup" id="A0A090N4I0">
    <property type="interactions" value="918"/>
</dbReference>
<evidence type="ECO:0000256" key="7">
    <source>
        <dbReference type="ARBA" id="ARBA00054445"/>
    </source>
</evidence>
<evidence type="ECO:0000256" key="8">
    <source>
        <dbReference type="RuleBase" id="RU371123"/>
    </source>
</evidence>
<evidence type="ECO:0000256" key="3">
    <source>
        <dbReference type="ARBA" id="ARBA00022827"/>
    </source>
</evidence>
<keyword evidence="4 8" id="KW-0560">Oxidoreductase</keyword>
<evidence type="ECO:0000256" key="1">
    <source>
        <dbReference type="ARBA" id="ARBA00001974"/>
    </source>
</evidence>
<dbReference type="EMBL" id="CAID01000012">
    <property type="protein sequence ID" value="CEF99903.1"/>
    <property type="molecule type" value="Genomic_DNA"/>
</dbReference>
<evidence type="ECO:0000256" key="4">
    <source>
        <dbReference type="ARBA" id="ARBA00023002"/>
    </source>
</evidence>
<dbReference type="InParanoid" id="A0A090N4I0"/>
<gene>
    <name evidence="12" type="ORF">BE221DRAFT_200454</name>
    <name evidence="11" type="ORF">OT_ostta12g01950</name>
</gene>
<evidence type="ECO:0000256" key="9">
    <source>
        <dbReference type="SAM" id="MobiDB-lite"/>
    </source>
</evidence>
<protein>
    <recommendedName>
        <fullName evidence="8">Sulfhydryl oxidase</fullName>
        <ecNumber evidence="8">1.8.3.2</ecNumber>
    </recommendedName>
</protein>
<dbReference type="GO" id="GO:0016971">
    <property type="term" value="F:flavin-dependent sulfhydryl oxidase activity"/>
    <property type="evidence" value="ECO:0007669"/>
    <property type="project" value="InterPro"/>
</dbReference>
<keyword evidence="13" id="KW-1185">Reference proteome</keyword>
<feature type="compositionally biased region" description="Basic and acidic residues" evidence="9">
    <location>
        <begin position="47"/>
        <end position="60"/>
    </location>
</feature>
<evidence type="ECO:0000313" key="12">
    <source>
        <dbReference type="EMBL" id="OUS42982.1"/>
    </source>
</evidence>
<keyword evidence="5" id="KW-1015">Disulfide bond</keyword>
<dbReference type="EMBL" id="KZ155835">
    <property type="protein sequence ID" value="OUS42982.1"/>
    <property type="molecule type" value="Genomic_DNA"/>
</dbReference>
<dbReference type="InterPro" id="IPR039799">
    <property type="entry name" value="ALR/ERV"/>
</dbReference>
<reference evidence="11" key="2">
    <citation type="journal article" date="2014" name="BMC Genomics">
        <title>An improved genome of the model marine alga Ostreococcus tauri unfolds by assessing Illumina de novo assemblies.</title>
        <authorList>
            <person name="Blanc-Mathieu R."/>
            <person name="Verhelst B."/>
            <person name="Derelle E."/>
            <person name="Rombauts S."/>
            <person name="Bouget F.Y."/>
            <person name="Carre I."/>
            <person name="Chateau A."/>
            <person name="Eyre-Walker A."/>
            <person name="Grimsley N."/>
            <person name="Moreau H."/>
            <person name="Piegu B."/>
            <person name="Rivals E."/>
            <person name="Schackwitz W."/>
            <person name="Van de Peer Y."/>
            <person name="Piganeau G."/>
        </authorList>
    </citation>
    <scope>NUCLEOTIDE SEQUENCE</scope>
    <source>
        <strain evidence="11">RCC4221</strain>
    </source>
</reference>
<dbReference type="FunFam" id="1.20.120.310:FF:000002">
    <property type="entry name" value="Sulfhydryl oxidase"/>
    <property type="match status" value="1"/>
</dbReference>
<accession>A0A454XMM7</accession>
<evidence type="ECO:0000256" key="5">
    <source>
        <dbReference type="ARBA" id="ARBA00023157"/>
    </source>
</evidence>
<dbReference type="SUPFAM" id="SSF69000">
    <property type="entry name" value="FAD-dependent thiol oxidase"/>
    <property type="match status" value="1"/>
</dbReference>
<dbReference type="Proteomes" id="UP000195557">
    <property type="component" value="Unassembled WGS sequence"/>
</dbReference>
<organism evidence="11 13">
    <name type="scientific">Ostreococcus tauri</name>
    <name type="common">Marine green alga</name>
    <dbReference type="NCBI Taxonomy" id="70448"/>
    <lineage>
        <taxon>Eukaryota</taxon>
        <taxon>Viridiplantae</taxon>
        <taxon>Chlorophyta</taxon>
        <taxon>Mamiellophyceae</taxon>
        <taxon>Mamiellales</taxon>
        <taxon>Bathycoccaceae</taxon>
        <taxon>Ostreococcus</taxon>
    </lineage>
</organism>
<dbReference type="OrthoDB" id="17199at2759"/>
<feature type="region of interest" description="Disordered" evidence="9">
    <location>
        <begin position="1"/>
        <end position="60"/>
    </location>
</feature>
<dbReference type="Pfam" id="PF04777">
    <property type="entry name" value="Evr1_Alr"/>
    <property type="match status" value="1"/>
</dbReference>
<evidence type="ECO:0000256" key="6">
    <source>
        <dbReference type="ARBA" id="ARBA00052964"/>
    </source>
</evidence>
<keyword evidence="3 8" id="KW-0274">FAD</keyword>
<sequence>MSSNERRHTVHTGPLAGLRDAFARLNRGQRGETSGKVTDSKTSSKRNASDKADTGRTSREDLGRATWTFLHTLAAQFPEEPTRRQERDARELIGIMTRLYPCGECARHFEEIVRKNPPDCTSGLELQRWMCEVHNEVNTSLGKPMFDCAKTSQRWSRLDCDGDGELTGCSLEDRRRRLTR</sequence>
<evidence type="ECO:0000313" key="13">
    <source>
        <dbReference type="Proteomes" id="UP000009170"/>
    </source>
</evidence>
<reference evidence="12" key="3">
    <citation type="submission" date="2017-04" db="EMBL/GenBank/DDBJ databases">
        <title>Population genomics of picophytoplankton unveils novel chromosome hypervariability.</title>
        <authorList>
            <consortium name="DOE Joint Genome Institute"/>
            <person name="Blanc-Mathieu R."/>
            <person name="Krasovec M."/>
            <person name="Hebrard M."/>
            <person name="Yau S."/>
            <person name="Desgranges E."/>
            <person name="Martin J."/>
            <person name="Schackwitz W."/>
            <person name="Kuo A."/>
            <person name="Salin G."/>
            <person name="Donnadieu C."/>
            <person name="Desdevises Y."/>
            <person name="Sanchez-Ferandin S."/>
            <person name="Moreau H."/>
            <person name="Rivals E."/>
            <person name="Grigoriev I.V."/>
            <person name="Grimsley N."/>
            <person name="Eyre-Walker A."/>
            <person name="Piganeau G."/>
        </authorList>
    </citation>
    <scope>NUCLEOTIDE SEQUENCE [LARGE SCALE GENOMIC DNA]</scope>
    <source>
        <strain evidence="12">RCC 1115</strain>
    </source>
</reference>
<name>A0A090N4I0_OSTTA</name>
<dbReference type="EC" id="1.8.3.2" evidence="8"/>
<dbReference type="Gene3D" id="1.20.120.310">
    <property type="entry name" value="ERV/ALR sulfhydryl oxidase domain"/>
    <property type="match status" value="1"/>
</dbReference>
<dbReference type="InterPro" id="IPR036774">
    <property type="entry name" value="ERV/ALR_sulphydryl_oxid_sf"/>
</dbReference>
<dbReference type="InterPro" id="IPR017905">
    <property type="entry name" value="ERV/ALR_sulphydryl_oxidase"/>
</dbReference>
<evidence type="ECO:0000256" key="2">
    <source>
        <dbReference type="ARBA" id="ARBA00022630"/>
    </source>
</evidence>
<dbReference type="PROSITE" id="PS51324">
    <property type="entry name" value="ERV_ALR"/>
    <property type="match status" value="1"/>
</dbReference>
<dbReference type="PANTHER" id="PTHR12645">
    <property type="entry name" value="ALR/ERV"/>
    <property type="match status" value="1"/>
</dbReference>
<dbReference type="GO" id="GO:0005739">
    <property type="term" value="C:mitochondrion"/>
    <property type="evidence" value="ECO:0007669"/>
    <property type="project" value="TreeGrafter"/>
</dbReference>
<dbReference type="AlphaFoldDB" id="A0A090N4I0"/>
<dbReference type="STRING" id="70448.A0A090N4I0"/>
<keyword evidence="2 8" id="KW-0285">Flavoprotein</keyword>
<dbReference type="PANTHER" id="PTHR12645:SF0">
    <property type="entry name" value="FAD-LINKED SULFHYDRYL OXIDASE ALR"/>
    <property type="match status" value="1"/>
</dbReference>
<dbReference type="Proteomes" id="UP000009170">
    <property type="component" value="Unassembled WGS sequence"/>
</dbReference>
<accession>A0A1Y5I731</accession>
<comment type="catalytic activity">
    <reaction evidence="6">
        <text>2 R'C(R)SH + O2 = R'C(R)S-S(R)CR' + H2O2</text>
        <dbReference type="Rhea" id="RHEA:17357"/>
        <dbReference type="ChEBI" id="CHEBI:15379"/>
        <dbReference type="ChEBI" id="CHEBI:16240"/>
        <dbReference type="ChEBI" id="CHEBI:16520"/>
        <dbReference type="ChEBI" id="CHEBI:17412"/>
        <dbReference type="EC" id="1.8.3.2"/>
    </reaction>
    <physiologicalReaction direction="left-to-right" evidence="6">
        <dbReference type="Rhea" id="RHEA:17358"/>
    </physiologicalReaction>
</comment>
<reference evidence="11 13" key="1">
    <citation type="journal article" date="2006" name="Proc. Natl. Acad. Sci. U.S.A.">
        <title>Genome analysis of the smallest free-living eukaryote Ostreococcus tauri unveils many unique features.</title>
        <authorList>
            <person name="Derelle E."/>
            <person name="Ferraz C."/>
            <person name="Rombauts S."/>
            <person name="Rouze P."/>
            <person name="Worden A.Z."/>
            <person name="Robbens S."/>
            <person name="Partensky F."/>
            <person name="Degroeve S."/>
            <person name="Echeynie S."/>
            <person name="Cooke R."/>
            <person name="Saeys Y."/>
            <person name="Wuyts J."/>
            <person name="Jabbari K."/>
            <person name="Bowler C."/>
            <person name="Panaud O."/>
            <person name="Piegu B."/>
            <person name="Ball S.G."/>
            <person name="Ral J.-P."/>
            <person name="Bouget F.-Y."/>
            <person name="Piganeau G."/>
            <person name="De Baets B."/>
            <person name="Picard A."/>
            <person name="Delseny M."/>
            <person name="Demaille J."/>
            <person name="Van de Peer Y."/>
            <person name="Moreau H."/>
        </authorList>
    </citation>
    <scope>NUCLEOTIDE SEQUENCE [LARGE SCALE GENOMIC DNA]</scope>
    <source>
        <strain evidence="11 13">OTTH0595</strain>
    </source>
</reference>
<accession>A0A090N4I0</accession>